<dbReference type="Pfam" id="PF13432">
    <property type="entry name" value="TPR_16"/>
    <property type="match status" value="3"/>
</dbReference>
<dbReference type="Pfam" id="PF13414">
    <property type="entry name" value="TPR_11"/>
    <property type="match status" value="1"/>
</dbReference>
<comment type="caution">
    <text evidence="4">The sequence shown here is derived from an EMBL/GenBank/DDBJ whole genome shotgun (WGS) entry which is preliminary data.</text>
</comment>
<evidence type="ECO:0000256" key="1">
    <source>
        <dbReference type="ARBA" id="ARBA00022737"/>
    </source>
</evidence>
<evidence type="ECO:0000313" key="5">
    <source>
        <dbReference type="Proteomes" id="UP001319200"/>
    </source>
</evidence>
<feature type="repeat" description="TPR" evidence="3">
    <location>
        <begin position="437"/>
        <end position="470"/>
    </location>
</feature>
<organism evidence="4 5">
    <name type="scientific">Chryseosolibacter histidini</name>
    <dbReference type="NCBI Taxonomy" id="2782349"/>
    <lineage>
        <taxon>Bacteria</taxon>
        <taxon>Pseudomonadati</taxon>
        <taxon>Bacteroidota</taxon>
        <taxon>Cytophagia</taxon>
        <taxon>Cytophagales</taxon>
        <taxon>Chryseotaleaceae</taxon>
        <taxon>Chryseosolibacter</taxon>
    </lineage>
</organism>
<dbReference type="InterPro" id="IPR019734">
    <property type="entry name" value="TPR_rpt"/>
</dbReference>
<protein>
    <submittedName>
        <fullName evidence="4">Tetratricopeptide repeat protein</fullName>
    </submittedName>
</protein>
<dbReference type="InterPro" id="IPR011990">
    <property type="entry name" value="TPR-like_helical_dom_sf"/>
</dbReference>
<feature type="repeat" description="TPR" evidence="3">
    <location>
        <begin position="44"/>
        <end position="77"/>
    </location>
</feature>
<evidence type="ECO:0000256" key="3">
    <source>
        <dbReference type="PROSITE-ProRule" id="PRU00339"/>
    </source>
</evidence>
<keyword evidence="5" id="KW-1185">Reference proteome</keyword>
<evidence type="ECO:0000313" key="4">
    <source>
        <dbReference type="EMBL" id="MBT1700578.1"/>
    </source>
</evidence>
<feature type="repeat" description="TPR" evidence="3">
    <location>
        <begin position="399"/>
        <end position="432"/>
    </location>
</feature>
<evidence type="ECO:0000256" key="2">
    <source>
        <dbReference type="ARBA" id="ARBA00022803"/>
    </source>
</evidence>
<keyword evidence="2 3" id="KW-0802">TPR repeat</keyword>
<reference evidence="4 5" key="1">
    <citation type="submission" date="2021-05" db="EMBL/GenBank/DDBJ databases">
        <title>A Polyphasic approach of four new species of the genus Ohtaekwangia: Ohtaekwangia histidinii sp. nov., Ohtaekwangia cretensis sp. nov., Ohtaekwangia indiensis sp. nov., Ohtaekwangia reichenbachii sp. nov. from diverse environment.</title>
        <authorList>
            <person name="Octaviana S."/>
        </authorList>
    </citation>
    <scope>NUCLEOTIDE SEQUENCE [LARGE SCALE GENOMIC DNA]</scope>
    <source>
        <strain evidence="4 5">PWU4</strain>
    </source>
</reference>
<dbReference type="PROSITE" id="PS50293">
    <property type="entry name" value="TPR_REGION"/>
    <property type="match status" value="1"/>
</dbReference>
<accession>A0AAP2DQD4</accession>
<gene>
    <name evidence="4" type="ORF">KK083_27060</name>
</gene>
<dbReference type="InterPro" id="IPR052346">
    <property type="entry name" value="O-mannosyl-transferase_TMTC"/>
</dbReference>
<dbReference type="EMBL" id="JAHESF010000043">
    <property type="protein sequence ID" value="MBT1700578.1"/>
    <property type="molecule type" value="Genomic_DNA"/>
</dbReference>
<dbReference type="PROSITE" id="PS50005">
    <property type="entry name" value="TPR"/>
    <property type="match status" value="3"/>
</dbReference>
<dbReference type="SUPFAM" id="SSF48452">
    <property type="entry name" value="TPR-like"/>
    <property type="match status" value="2"/>
</dbReference>
<keyword evidence="1" id="KW-0677">Repeat</keyword>
<dbReference type="Proteomes" id="UP001319200">
    <property type="component" value="Unassembled WGS sequence"/>
</dbReference>
<dbReference type="RefSeq" id="WP_254169266.1">
    <property type="nucleotide sequence ID" value="NZ_JAHESF010000043.1"/>
</dbReference>
<proteinExistence type="predicted"/>
<sequence length="587" mass="66745">MKLRSIHNLIILLLAIGILSPASTYAQRKKRPEDSPQGLRLREAEFYFTEGEKFFILEDYAKALLYYQRALEINPENATVHYKIADVLARSNKQDDLLKASLSIETAVKLYKGNKYFYLLAASIYNSLAKFDKAAEAYETMISEVKGTEEYLYELAAVYQYANRPNDAIKTYTRAENIFGVNETSSLQKIRLYLEDGSIKEALAEGDKLINTFPEEERFVMSFTELLSQKGLRDQAIQYLEKFAAANPGAGNAKMLLAGFYRDTQQEQKARPLLTALFSDPSVDVSSKIIILGAYNAELHQLKTKNLSDPDKEAFAISLYEKLLSSNPENTNVHIVGGDLYLSTGRNREAQKAYLKAVDQGEVSFEVWENLLYLETQLEQWDNVVKHAETALEIFPNQAMIHYFNGYAFMRKHQYPEAVASFEQAKKLAASNAQLVAEINGMLGDSYNATKDYVKSDKAYEDALATDPDNATLLNNYSYYLALRKENLEKAEKMSATLVKNNPDNPTFLDTHAWVLYVRQKYKEARKFIERAISTGKANASHFEHYGDILYQLGDVDNAVIQWEKARGMNAKSEILNKKIANRKIYE</sequence>
<dbReference type="Pfam" id="PF13181">
    <property type="entry name" value="TPR_8"/>
    <property type="match status" value="1"/>
</dbReference>
<name>A0AAP2DQD4_9BACT</name>
<dbReference type="AlphaFoldDB" id="A0AAP2DQD4"/>
<dbReference type="Gene3D" id="1.25.40.10">
    <property type="entry name" value="Tetratricopeptide repeat domain"/>
    <property type="match status" value="2"/>
</dbReference>
<dbReference type="PANTHER" id="PTHR44227">
    <property type="match status" value="1"/>
</dbReference>
<dbReference type="PANTHER" id="PTHR44227:SF3">
    <property type="entry name" value="PROTEIN O-MANNOSYL-TRANSFERASE TMTC4"/>
    <property type="match status" value="1"/>
</dbReference>
<dbReference type="SMART" id="SM00028">
    <property type="entry name" value="TPR"/>
    <property type="match status" value="6"/>
</dbReference>